<dbReference type="InterPro" id="IPR000515">
    <property type="entry name" value="MetI-like"/>
</dbReference>
<feature type="domain" description="ABC transmembrane type-1" evidence="6">
    <location>
        <begin position="59"/>
        <end position="270"/>
    </location>
</feature>
<comment type="subcellular location">
    <subcellularLocation>
        <location evidence="5">Cell membrane</location>
        <topology evidence="5">Multi-pass membrane protein</topology>
    </subcellularLocation>
    <subcellularLocation>
        <location evidence="1">Membrane</location>
        <topology evidence="1">Multi-pass membrane protein</topology>
    </subcellularLocation>
</comment>
<dbReference type="Gene3D" id="1.10.3720.10">
    <property type="entry name" value="MetI-like"/>
    <property type="match status" value="1"/>
</dbReference>
<dbReference type="EMBL" id="SIJL01000001">
    <property type="protein sequence ID" value="TBH21691.1"/>
    <property type="molecule type" value="Genomic_DNA"/>
</dbReference>
<dbReference type="Proteomes" id="UP000292858">
    <property type="component" value="Unassembled WGS sequence"/>
</dbReference>
<dbReference type="InterPro" id="IPR052730">
    <property type="entry name" value="Sugar_ABC_transporter"/>
</dbReference>
<dbReference type="AlphaFoldDB" id="A0A4Q9B790"/>
<keyword evidence="5" id="KW-0813">Transport</keyword>
<comment type="similarity">
    <text evidence="5">Belongs to the binding-protein-dependent transport system permease family.</text>
</comment>
<feature type="transmembrane region" description="Helical" evidence="5">
    <location>
        <begin position="146"/>
        <end position="170"/>
    </location>
</feature>
<name>A0A4Q9B790_9DEIN</name>
<comment type="caution">
    <text evidence="7">The sequence shown here is derived from an EMBL/GenBank/DDBJ whole genome shotgun (WGS) entry which is preliminary data.</text>
</comment>
<evidence type="ECO:0000256" key="5">
    <source>
        <dbReference type="RuleBase" id="RU363032"/>
    </source>
</evidence>
<dbReference type="GO" id="GO:0005886">
    <property type="term" value="C:plasma membrane"/>
    <property type="evidence" value="ECO:0007669"/>
    <property type="project" value="UniProtKB-SubCell"/>
</dbReference>
<feature type="transmembrane region" description="Helical" evidence="5">
    <location>
        <begin position="252"/>
        <end position="271"/>
    </location>
</feature>
<dbReference type="InterPro" id="IPR035906">
    <property type="entry name" value="MetI-like_sf"/>
</dbReference>
<feature type="transmembrane region" description="Helical" evidence="5">
    <location>
        <begin position="95"/>
        <end position="116"/>
    </location>
</feature>
<protein>
    <submittedName>
        <fullName evidence="7">Sugar ABC transporter permease</fullName>
    </submittedName>
</protein>
<organism evidence="7 8">
    <name type="scientific">Thermus thermamylovorans</name>
    <dbReference type="NCBI Taxonomy" id="2509362"/>
    <lineage>
        <taxon>Bacteria</taxon>
        <taxon>Thermotogati</taxon>
        <taxon>Deinococcota</taxon>
        <taxon>Deinococci</taxon>
        <taxon>Thermales</taxon>
        <taxon>Thermaceae</taxon>
        <taxon>Thermus</taxon>
    </lineage>
</organism>
<evidence type="ECO:0000259" key="6">
    <source>
        <dbReference type="PROSITE" id="PS50928"/>
    </source>
</evidence>
<gene>
    <name evidence="7" type="ORF">ETP66_00150</name>
</gene>
<dbReference type="PANTHER" id="PTHR43759">
    <property type="entry name" value="TREHALOSE TRANSPORT SYSTEM PERMEASE PROTEIN SUGA"/>
    <property type="match status" value="1"/>
</dbReference>
<evidence type="ECO:0000256" key="1">
    <source>
        <dbReference type="ARBA" id="ARBA00004141"/>
    </source>
</evidence>
<dbReference type="OrthoDB" id="9809173at2"/>
<keyword evidence="3 5" id="KW-1133">Transmembrane helix</keyword>
<evidence type="ECO:0000313" key="7">
    <source>
        <dbReference type="EMBL" id="TBH21691.1"/>
    </source>
</evidence>
<dbReference type="SUPFAM" id="SSF161098">
    <property type="entry name" value="MetI-like"/>
    <property type="match status" value="1"/>
</dbReference>
<dbReference type="CDD" id="cd06261">
    <property type="entry name" value="TM_PBP2"/>
    <property type="match status" value="1"/>
</dbReference>
<evidence type="ECO:0000256" key="2">
    <source>
        <dbReference type="ARBA" id="ARBA00022692"/>
    </source>
</evidence>
<dbReference type="PANTHER" id="PTHR43759:SF1">
    <property type="entry name" value="GLUCOSE IMPORT SYSTEM PERMEASE PROTEIN GLCT"/>
    <property type="match status" value="1"/>
</dbReference>
<feature type="transmembrane region" description="Helical" evidence="5">
    <location>
        <begin position="63"/>
        <end position="83"/>
    </location>
</feature>
<evidence type="ECO:0000313" key="8">
    <source>
        <dbReference type="Proteomes" id="UP000292858"/>
    </source>
</evidence>
<keyword evidence="8" id="KW-1185">Reference proteome</keyword>
<feature type="transmembrane region" description="Helical" evidence="5">
    <location>
        <begin position="12"/>
        <end position="35"/>
    </location>
</feature>
<keyword evidence="4 5" id="KW-0472">Membrane</keyword>
<evidence type="ECO:0000256" key="3">
    <source>
        <dbReference type="ARBA" id="ARBA00022989"/>
    </source>
</evidence>
<evidence type="ECO:0000256" key="4">
    <source>
        <dbReference type="ARBA" id="ARBA00023136"/>
    </source>
</evidence>
<dbReference type="PROSITE" id="PS50928">
    <property type="entry name" value="ABC_TM1"/>
    <property type="match status" value="1"/>
</dbReference>
<dbReference type="Pfam" id="PF00528">
    <property type="entry name" value="BPD_transp_1"/>
    <property type="match status" value="1"/>
</dbReference>
<reference evidence="7 8" key="1">
    <citation type="submission" date="2019-02" db="EMBL/GenBank/DDBJ databases">
        <title>Thermus sp. a novel from hot spring.</title>
        <authorList>
            <person name="Zhao Z."/>
        </authorList>
    </citation>
    <scope>NUCLEOTIDE SEQUENCE [LARGE SCALE GENOMIC DNA]</scope>
    <source>
        <strain evidence="7 8">CFH 72773T</strain>
    </source>
</reference>
<dbReference type="GO" id="GO:0055085">
    <property type="term" value="P:transmembrane transport"/>
    <property type="evidence" value="ECO:0007669"/>
    <property type="project" value="InterPro"/>
</dbReference>
<dbReference type="RefSeq" id="WP_130839464.1">
    <property type="nucleotide sequence ID" value="NZ_SIJL01000001.1"/>
</dbReference>
<sequence>MQREALTPYLLILPATLFLLFLFLTPLVEVVLLSFQGGEGWGLQAYQRMGRDLYFRDALRNTLLLTAVIVPLQVALALVMALLVQGLKRGRDLFLYFWTLPLGISDLAAGIVWLAIFTERGYLNTFLQALGLLEAPRLWLSYETPLSLFLAVVVAEVWRATALVFVILVAGVQLIPKEYGEAAEVFGATPWQRFLRVTLPLLKPSLQAAFILRTILAFEVFAVVLALGGRNLPVLAGEAYYWYTAYQNPQVAAAYAVLILLVSVLATLAYLRLLRVRPEVGG</sequence>
<accession>A0A4Q9B790</accession>
<feature type="transmembrane region" description="Helical" evidence="5">
    <location>
        <begin position="210"/>
        <end position="232"/>
    </location>
</feature>
<keyword evidence="2 5" id="KW-0812">Transmembrane</keyword>
<proteinExistence type="inferred from homology"/>